<reference evidence="3" key="2">
    <citation type="submission" date="2023-07" db="EMBL/GenBank/DDBJ databases">
        <authorList>
            <person name="Yang W."/>
            <person name="Chen J."/>
            <person name="Ji P."/>
            <person name="Hu F."/>
        </authorList>
    </citation>
    <scope>NUCLEOTIDE SEQUENCE</scope>
    <source>
        <strain evidence="3">CRE-138-0111</strain>
    </source>
</reference>
<accession>A0AA42JUP4</accession>
<dbReference type="CDD" id="cd03786">
    <property type="entry name" value="GTB_UDP-GlcNAc_2-Epimerase"/>
    <property type="match status" value="1"/>
</dbReference>
<evidence type="ECO:0000259" key="1">
    <source>
        <dbReference type="Pfam" id="PF02350"/>
    </source>
</evidence>
<dbReference type="EMBL" id="JAUQTG010000007">
    <property type="protein sequence ID" value="MDO7857269.1"/>
    <property type="molecule type" value="Genomic_DNA"/>
</dbReference>
<dbReference type="Proteomes" id="UP001156701">
    <property type="component" value="Unassembled WGS sequence"/>
</dbReference>
<evidence type="ECO:0000313" key="3">
    <source>
        <dbReference type="EMBL" id="MDO7857269.1"/>
    </source>
</evidence>
<dbReference type="Gene3D" id="3.40.50.2000">
    <property type="entry name" value="Glycogen Phosphorylase B"/>
    <property type="match status" value="2"/>
</dbReference>
<dbReference type="PANTHER" id="PTHR43174">
    <property type="entry name" value="UDP-N-ACETYLGLUCOSAMINE 2-EPIMERASE"/>
    <property type="match status" value="1"/>
</dbReference>
<dbReference type="EC" id="3.2.1.183" evidence="2"/>
<keyword evidence="2" id="KW-0378">Hydrolase</keyword>
<dbReference type="AlphaFoldDB" id="A0AA42JUP4"/>
<dbReference type="GO" id="GO:0006047">
    <property type="term" value="P:UDP-N-acetylglucosamine metabolic process"/>
    <property type="evidence" value="ECO:0007669"/>
    <property type="project" value="InterPro"/>
</dbReference>
<dbReference type="InterPro" id="IPR029767">
    <property type="entry name" value="WecB-like"/>
</dbReference>
<keyword evidence="5" id="KW-1185">Reference proteome</keyword>
<reference evidence="3" key="3">
    <citation type="journal article" date="2024" name="Int. J. Antimicrob. Agents">
        <title>Identification of a novel Providencia species showing multi-drug-resistant in three patients with hospital-acquired infection.</title>
        <authorList>
            <person name="Yang W."/>
            <person name="Chen J."/>
            <person name="Yang F."/>
            <person name="Ji P."/>
            <person name="Shen S."/>
            <person name="Yin D."/>
            <person name="Hu F."/>
        </authorList>
    </citation>
    <scope>NUCLEOTIDE SEQUENCE</scope>
    <source>
        <strain evidence="3">CRE-138-0111</strain>
    </source>
</reference>
<dbReference type="NCBIfam" id="TIGR03568">
    <property type="entry name" value="NeuC_NnaA"/>
    <property type="match status" value="1"/>
</dbReference>
<dbReference type="InterPro" id="IPR003331">
    <property type="entry name" value="UDP_GlcNAc_Epimerase_2_dom"/>
</dbReference>
<dbReference type="EMBL" id="JARRYG010000007">
    <property type="protein sequence ID" value="MDG4696228.1"/>
    <property type="molecule type" value="Genomic_DNA"/>
</dbReference>
<dbReference type="GO" id="GO:0004553">
    <property type="term" value="F:hydrolase activity, hydrolyzing O-glycosyl compounds"/>
    <property type="evidence" value="ECO:0007669"/>
    <property type="project" value="InterPro"/>
</dbReference>
<organism evidence="2 4">
    <name type="scientific">Providencia huashanensis</name>
    <dbReference type="NCBI Taxonomy" id="3037798"/>
    <lineage>
        <taxon>Bacteria</taxon>
        <taxon>Pseudomonadati</taxon>
        <taxon>Pseudomonadota</taxon>
        <taxon>Gammaproteobacteria</taxon>
        <taxon>Enterobacterales</taxon>
        <taxon>Morganellaceae</taxon>
        <taxon>Providencia</taxon>
    </lineage>
</organism>
<dbReference type="RefSeq" id="WP_210814607.1">
    <property type="nucleotide sequence ID" value="NZ_JARRYG010000007.1"/>
</dbReference>
<evidence type="ECO:0000313" key="2">
    <source>
        <dbReference type="EMBL" id="MDG4696228.1"/>
    </source>
</evidence>
<proteinExistence type="predicted"/>
<sequence>MKVAIITSTRADFGLLFPLIKELENDIEFDVTVIATGSHLDHKRGYTVDEIYHSGINNIITVETDVADTSDLGISITASDTLHKMSLTLDKLDPDLVIILGDRYEILSTAFSAFLLKKPIAHISGGDVTSGALDDSIRHSITKLSSIHFTTTEAYKKRVIQLGEEPSKVFNVGNLCIDNFKKINKASKEELENFLGFNLSNYSQNILVTLHPETTYSSQAELNTIFFTALKKLKDTGIIITYPNHDAGSDEIIKHIQSLQRCLPEHVCVKESLGMRYYHSLLQYVNAVIGNSSSGITEVPSYGIPTIDVGNRQEGRIRANSIFNCSYNEQEITALLKYVLEPNIQSQIKNTVNPYGDGNTSEKIVSILKKISPPNLIKKKFYDI</sequence>
<feature type="domain" description="UDP-N-acetylglucosamine 2-epimerase" evidence="1">
    <location>
        <begin position="21"/>
        <end position="369"/>
    </location>
</feature>
<name>A0AA42JUP4_9GAMM</name>
<keyword evidence="2" id="KW-0326">Glycosidase</keyword>
<comment type="caution">
    <text evidence="2">The sequence shown here is derived from an EMBL/GenBank/DDBJ whole genome shotgun (WGS) entry which is preliminary data.</text>
</comment>
<protein>
    <submittedName>
        <fullName evidence="2">UDP-N-acetylglucosamine 2-epimerase</fullName>
        <ecNumber evidence="2">3.2.1.183</ecNumber>
    </submittedName>
</protein>
<gene>
    <name evidence="2" type="primary">neuC</name>
    <name evidence="2" type="ORF">P7V44_08250</name>
    <name evidence="3" type="ORF">Q5E86_13120</name>
</gene>
<dbReference type="SUPFAM" id="SSF53756">
    <property type="entry name" value="UDP-Glycosyltransferase/glycogen phosphorylase"/>
    <property type="match status" value="1"/>
</dbReference>
<reference evidence="2" key="1">
    <citation type="submission" date="2023-03" db="EMBL/GenBank/DDBJ databases">
        <title>a new species belonging to Providencia genus.</title>
        <authorList>
            <person name="Yang W."/>
            <person name="Hu F."/>
            <person name="Shen S."/>
            <person name="Ding L."/>
            <person name="Yin D."/>
        </authorList>
    </citation>
    <scope>NUCLEOTIDE SEQUENCE</scope>
    <source>
        <strain evidence="2">CRE-3FA-0001</strain>
    </source>
</reference>
<dbReference type="Pfam" id="PF02350">
    <property type="entry name" value="Epimerase_2"/>
    <property type="match status" value="1"/>
</dbReference>
<dbReference type="InterPro" id="IPR020004">
    <property type="entry name" value="UDP-GlcNAc_Epase"/>
</dbReference>
<dbReference type="PANTHER" id="PTHR43174:SF3">
    <property type="entry name" value="UDP-N-ACETYLGLUCOSAMINE 2-EPIMERASE"/>
    <property type="match status" value="1"/>
</dbReference>
<evidence type="ECO:0000313" key="5">
    <source>
        <dbReference type="Proteomes" id="UP001176478"/>
    </source>
</evidence>
<evidence type="ECO:0000313" key="4">
    <source>
        <dbReference type="Proteomes" id="UP001156701"/>
    </source>
</evidence>
<dbReference type="Proteomes" id="UP001176478">
    <property type="component" value="Unassembled WGS sequence"/>
</dbReference>